<keyword evidence="3" id="KW-1185">Reference proteome</keyword>
<dbReference type="EMBL" id="CP104003">
    <property type="protein sequence ID" value="UWM56613.1"/>
    <property type="molecule type" value="Genomic_DNA"/>
</dbReference>
<feature type="transmembrane region" description="Helical" evidence="1">
    <location>
        <begin position="243"/>
        <end position="258"/>
    </location>
</feature>
<keyword evidence="1" id="KW-1133">Transmembrane helix</keyword>
<evidence type="ECO:0000313" key="3">
    <source>
        <dbReference type="Proteomes" id="UP001057580"/>
    </source>
</evidence>
<keyword evidence="1" id="KW-0472">Membrane</keyword>
<feature type="transmembrane region" description="Helical" evidence="1">
    <location>
        <begin position="477"/>
        <end position="496"/>
    </location>
</feature>
<feature type="transmembrane region" description="Helical" evidence="1">
    <location>
        <begin position="537"/>
        <end position="559"/>
    </location>
</feature>
<feature type="transmembrane region" description="Helical" evidence="1">
    <location>
        <begin position="135"/>
        <end position="152"/>
    </location>
</feature>
<proteinExistence type="predicted"/>
<feature type="transmembrane region" description="Helical" evidence="1">
    <location>
        <begin position="438"/>
        <end position="457"/>
    </location>
</feature>
<evidence type="ECO:0000256" key="1">
    <source>
        <dbReference type="SAM" id="Phobius"/>
    </source>
</evidence>
<dbReference type="GeneID" id="74942762"/>
<feature type="transmembrane region" description="Helical" evidence="1">
    <location>
        <begin position="219"/>
        <end position="237"/>
    </location>
</feature>
<sequence>MSTPSLDSEQYESTREEVTATLKSVGRSLFGDRLGLTLFLASVLLFALWWATAVRINDNYTIANTLVALLDGQLHLESAPYFQHFYGPEDRFNTPGMHLVDGKLYGRNYGQLFFALPFAAAFRGIFTVFDPRLAVAGLWSLGLLALAYTVGTQVERPDLFTVAGSVLALAAFGLNVALATDLDPTNAALMGLQLSTMVAAAFVGVLGYRLVAELYDRRLGLAAGVTLVLASPVAYWADLPKRHTVTALFVMCALYTLYRSRTADSDTEAFRFRALSYVWPGLMAWTHAPEGALLLFAVGVADFGTRGLRGLDVRQTAMLGGVVLCSLVPFLLTNYAISGNPVLPPRFLPDYGPAVSSLVGTSADGAGGAGGAAAGNAAATAAASNGPGLFSIARSAAFRVAEGLLRPLTDPTSVYQTFVRSGYIDGVSVNNGAQAIDLSVLESMPLLGAFVAAPVVVGRYVRRSGTSLRASLDRPVAVLDVFALVYTLGMLALYLPSLPIHAQVTVRYLHPIYVLGLYAVVRLPAVRRIVAERGRLLTWTFLASVFVGGQLLLAGLVLVDASVGESAQAHALLNLATAGLVAAVVLGLTVLDSDDPRALAAGAISLGLAAAATAAFVLLSRLYHVTSGEFLLPLVPVF</sequence>
<feature type="transmembrane region" description="Helical" evidence="1">
    <location>
        <begin position="190"/>
        <end position="212"/>
    </location>
</feature>
<gene>
    <name evidence="2" type="ORF">N0B31_10030</name>
</gene>
<protein>
    <submittedName>
        <fullName evidence="2">Uncharacterized protein</fullName>
    </submittedName>
</protein>
<organism evidence="2 3">
    <name type="scientific">Salinirubellus salinus</name>
    <dbReference type="NCBI Taxonomy" id="1364945"/>
    <lineage>
        <taxon>Archaea</taxon>
        <taxon>Methanobacteriati</taxon>
        <taxon>Methanobacteriota</taxon>
        <taxon>Stenosarchaea group</taxon>
        <taxon>Halobacteria</taxon>
        <taxon>Halobacteriales</taxon>
        <taxon>Natronomonadaceae</taxon>
        <taxon>Salinirubellus</taxon>
    </lineage>
</organism>
<feature type="transmembrane region" description="Helical" evidence="1">
    <location>
        <begin position="316"/>
        <end position="337"/>
    </location>
</feature>
<accession>A0A9E7UCU4</accession>
<dbReference type="AlphaFoldDB" id="A0A9E7UCU4"/>
<dbReference type="RefSeq" id="WP_260643727.1">
    <property type="nucleotide sequence ID" value="NZ_CP104003.1"/>
</dbReference>
<feature type="transmembrane region" description="Helical" evidence="1">
    <location>
        <begin position="112"/>
        <end position="129"/>
    </location>
</feature>
<reference evidence="2" key="1">
    <citation type="submission" date="2022-09" db="EMBL/GenBank/DDBJ databases">
        <title>Diverse halophilic archaea isolated from saline environments.</title>
        <authorList>
            <person name="Cui H.-L."/>
        </authorList>
    </citation>
    <scope>NUCLEOTIDE SEQUENCE</scope>
    <source>
        <strain evidence="2">ZS-35-S2</strain>
    </source>
</reference>
<name>A0A9E7UCU4_9EURY</name>
<dbReference type="KEGG" id="ssai:N0B31_10030"/>
<keyword evidence="1" id="KW-0812">Transmembrane</keyword>
<feature type="transmembrane region" description="Helical" evidence="1">
    <location>
        <begin position="34"/>
        <end position="51"/>
    </location>
</feature>
<feature type="transmembrane region" description="Helical" evidence="1">
    <location>
        <begin position="598"/>
        <end position="623"/>
    </location>
</feature>
<dbReference type="Proteomes" id="UP001057580">
    <property type="component" value="Chromosome"/>
</dbReference>
<feature type="transmembrane region" description="Helical" evidence="1">
    <location>
        <begin position="159"/>
        <end position="178"/>
    </location>
</feature>
<evidence type="ECO:0000313" key="2">
    <source>
        <dbReference type="EMBL" id="UWM56613.1"/>
    </source>
</evidence>
<feature type="transmembrane region" description="Helical" evidence="1">
    <location>
        <begin position="571"/>
        <end position="591"/>
    </location>
</feature>